<dbReference type="EMBL" id="LXQA010366113">
    <property type="protein sequence ID" value="MCI47019.1"/>
    <property type="molecule type" value="Genomic_DNA"/>
</dbReference>
<evidence type="ECO:0000313" key="1">
    <source>
        <dbReference type="EMBL" id="MCI47019.1"/>
    </source>
</evidence>
<reference evidence="1 2" key="1">
    <citation type="journal article" date="2018" name="Front. Plant Sci.">
        <title>Red Clover (Trifolium pratense) and Zigzag Clover (T. medium) - A Picture of Genomic Similarities and Differences.</title>
        <authorList>
            <person name="Dluhosova J."/>
            <person name="Istvanek J."/>
            <person name="Nedelnik J."/>
            <person name="Repkova J."/>
        </authorList>
    </citation>
    <scope>NUCLEOTIDE SEQUENCE [LARGE SCALE GENOMIC DNA]</scope>
    <source>
        <strain evidence="2">cv. 10/8</strain>
        <tissue evidence="1">Leaf</tissue>
    </source>
</reference>
<dbReference type="AlphaFoldDB" id="A0A392SED8"/>
<protein>
    <submittedName>
        <fullName evidence="1">Uncharacterized protein</fullName>
    </submittedName>
</protein>
<proteinExistence type="predicted"/>
<dbReference type="Proteomes" id="UP000265520">
    <property type="component" value="Unassembled WGS sequence"/>
</dbReference>
<sequence>WTDVSLPGGPADSNSDWFSEGIGKKFGNVSLTSFWLDPWFRGTPLRVQYPRLFQVSQQRAQ</sequence>
<name>A0A392SED8_9FABA</name>
<feature type="non-terminal residue" evidence="1">
    <location>
        <position position="1"/>
    </location>
</feature>
<evidence type="ECO:0000313" key="2">
    <source>
        <dbReference type="Proteomes" id="UP000265520"/>
    </source>
</evidence>
<comment type="caution">
    <text evidence="1">The sequence shown here is derived from an EMBL/GenBank/DDBJ whole genome shotgun (WGS) entry which is preliminary data.</text>
</comment>
<keyword evidence="2" id="KW-1185">Reference proteome</keyword>
<organism evidence="1 2">
    <name type="scientific">Trifolium medium</name>
    <dbReference type="NCBI Taxonomy" id="97028"/>
    <lineage>
        <taxon>Eukaryota</taxon>
        <taxon>Viridiplantae</taxon>
        <taxon>Streptophyta</taxon>
        <taxon>Embryophyta</taxon>
        <taxon>Tracheophyta</taxon>
        <taxon>Spermatophyta</taxon>
        <taxon>Magnoliopsida</taxon>
        <taxon>eudicotyledons</taxon>
        <taxon>Gunneridae</taxon>
        <taxon>Pentapetalae</taxon>
        <taxon>rosids</taxon>
        <taxon>fabids</taxon>
        <taxon>Fabales</taxon>
        <taxon>Fabaceae</taxon>
        <taxon>Papilionoideae</taxon>
        <taxon>50 kb inversion clade</taxon>
        <taxon>NPAAA clade</taxon>
        <taxon>Hologalegina</taxon>
        <taxon>IRL clade</taxon>
        <taxon>Trifolieae</taxon>
        <taxon>Trifolium</taxon>
    </lineage>
</organism>
<accession>A0A392SED8</accession>